<comment type="similarity">
    <text evidence="7">Belongs to the DNA polymerase HolA subunit family.</text>
</comment>
<dbReference type="InterPro" id="IPR032780">
    <property type="entry name" value="DNA_pol3_delt_C"/>
</dbReference>
<evidence type="ECO:0000256" key="1">
    <source>
        <dbReference type="ARBA" id="ARBA00012417"/>
    </source>
</evidence>
<accession>A0A4P7CI58</accession>
<keyword evidence="5" id="KW-0235">DNA replication</keyword>
<dbReference type="Gene3D" id="1.10.8.60">
    <property type="match status" value="1"/>
</dbReference>
<dbReference type="RefSeq" id="WP_162857561.1">
    <property type="nucleotide sequence ID" value="NZ_CP038145.1"/>
</dbReference>
<dbReference type="InterPro" id="IPR008921">
    <property type="entry name" value="DNA_pol3_clamp-load_cplx_C"/>
</dbReference>
<evidence type="ECO:0000256" key="5">
    <source>
        <dbReference type="ARBA" id="ARBA00022705"/>
    </source>
</evidence>
<evidence type="ECO:0000256" key="3">
    <source>
        <dbReference type="ARBA" id="ARBA00022679"/>
    </source>
</evidence>
<dbReference type="CDD" id="cd18138">
    <property type="entry name" value="HLD_clamp_pol_III_delta"/>
    <property type="match status" value="1"/>
</dbReference>
<dbReference type="EC" id="2.7.7.7" evidence="1 9"/>
<dbReference type="InterPro" id="IPR010372">
    <property type="entry name" value="DNA_pol3_delta_N"/>
</dbReference>
<evidence type="ECO:0000256" key="6">
    <source>
        <dbReference type="ARBA" id="ARBA00022932"/>
    </source>
</evidence>
<protein>
    <recommendedName>
        <fullName evidence="2 9">DNA polymerase III subunit delta</fullName>
        <ecNumber evidence="1 9">2.7.7.7</ecNumber>
    </recommendedName>
</protein>
<name>A0A4P7CI58_9PAST</name>
<evidence type="ECO:0000256" key="8">
    <source>
        <dbReference type="ARBA" id="ARBA00049244"/>
    </source>
</evidence>
<dbReference type="PANTHER" id="PTHR34388">
    <property type="entry name" value="DNA POLYMERASE III SUBUNIT DELTA"/>
    <property type="match status" value="1"/>
</dbReference>
<evidence type="ECO:0000313" key="13">
    <source>
        <dbReference type="Proteomes" id="UP000294444"/>
    </source>
</evidence>
<dbReference type="InterPro" id="IPR027417">
    <property type="entry name" value="P-loop_NTPase"/>
</dbReference>
<dbReference type="Pfam" id="PF06144">
    <property type="entry name" value="DNA_pol3_delta"/>
    <property type="match status" value="1"/>
</dbReference>
<proteinExistence type="inferred from homology"/>
<comment type="catalytic activity">
    <reaction evidence="8">
        <text>DNA(n) + a 2'-deoxyribonucleoside 5'-triphosphate = DNA(n+1) + diphosphate</text>
        <dbReference type="Rhea" id="RHEA:22508"/>
        <dbReference type="Rhea" id="RHEA-COMP:17339"/>
        <dbReference type="Rhea" id="RHEA-COMP:17340"/>
        <dbReference type="ChEBI" id="CHEBI:33019"/>
        <dbReference type="ChEBI" id="CHEBI:61560"/>
        <dbReference type="ChEBI" id="CHEBI:173112"/>
        <dbReference type="EC" id="2.7.7.7"/>
    </reaction>
</comment>
<dbReference type="PANTHER" id="PTHR34388:SF1">
    <property type="entry name" value="DNA POLYMERASE III SUBUNIT DELTA"/>
    <property type="match status" value="1"/>
</dbReference>
<evidence type="ECO:0000256" key="7">
    <source>
        <dbReference type="ARBA" id="ARBA00034754"/>
    </source>
</evidence>
<evidence type="ECO:0000256" key="9">
    <source>
        <dbReference type="NCBIfam" id="TIGR01128"/>
    </source>
</evidence>
<dbReference type="GO" id="GO:0003887">
    <property type="term" value="F:DNA-directed DNA polymerase activity"/>
    <property type="evidence" value="ECO:0007669"/>
    <property type="project" value="UniProtKB-UniRule"/>
</dbReference>
<evidence type="ECO:0000259" key="10">
    <source>
        <dbReference type="Pfam" id="PF06144"/>
    </source>
</evidence>
<evidence type="ECO:0000313" key="12">
    <source>
        <dbReference type="EMBL" id="QBQ64768.1"/>
    </source>
</evidence>
<organism evidence="12 13">
    <name type="scientific">Actinobacillus indolicus</name>
    <dbReference type="NCBI Taxonomy" id="51049"/>
    <lineage>
        <taxon>Bacteria</taxon>
        <taxon>Pseudomonadati</taxon>
        <taxon>Pseudomonadota</taxon>
        <taxon>Gammaproteobacteria</taxon>
        <taxon>Pasteurellales</taxon>
        <taxon>Pasteurellaceae</taxon>
        <taxon>Actinobacillus</taxon>
    </lineage>
</organism>
<dbReference type="GO" id="GO:0003677">
    <property type="term" value="F:DNA binding"/>
    <property type="evidence" value="ECO:0007669"/>
    <property type="project" value="InterPro"/>
</dbReference>
<feature type="domain" description="DNA polymerase III subunit delta C-terminal" evidence="11">
    <location>
        <begin position="212"/>
        <end position="336"/>
    </location>
</feature>
<dbReference type="SUPFAM" id="SSF48019">
    <property type="entry name" value="post-AAA+ oligomerization domain-like"/>
    <property type="match status" value="1"/>
</dbReference>
<dbReference type="AlphaFoldDB" id="A0A4P7CI58"/>
<keyword evidence="6" id="KW-0239">DNA-directed DNA polymerase</keyword>
<dbReference type="Gene3D" id="3.40.50.300">
    <property type="entry name" value="P-loop containing nucleotide triphosphate hydrolases"/>
    <property type="match status" value="1"/>
</dbReference>
<dbReference type="GO" id="GO:0009360">
    <property type="term" value="C:DNA polymerase III complex"/>
    <property type="evidence" value="ECO:0007669"/>
    <property type="project" value="UniProtKB-UniRule"/>
</dbReference>
<dbReference type="GO" id="GO:0006261">
    <property type="term" value="P:DNA-templated DNA replication"/>
    <property type="evidence" value="ECO:0007669"/>
    <property type="project" value="TreeGrafter"/>
</dbReference>
<evidence type="ECO:0000256" key="2">
    <source>
        <dbReference type="ARBA" id="ARBA00017703"/>
    </source>
</evidence>
<feature type="domain" description="DNA polymerase III delta N-terminal" evidence="10">
    <location>
        <begin position="21"/>
        <end position="138"/>
    </location>
</feature>
<dbReference type="InterPro" id="IPR005790">
    <property type="entry name" value="DNA_polIII_delta"/>
</dbReference>
<keyword evidence="4 12" id="KW-0548">Nucleotidyltransferase</keyword>
<dbReference type="Pfam" id="PF14840">
    <property type="entry name" value="DNA_pol3_delt_C"/>
    <property type="match status" value="1"/>
</dbReference>
<keyword evidence="13" id="KW-1185">Reference proteome</keyword>
<dbReference type="Gene3D" id="1.20.272.10">
    <property type="match status" value="1"/>
</dbReference>
<dbReference type="EMBL" id="CP038145">
    <property type="protein sequence ID" value="QBQ64768.1"/>
    <property type="molecule type" value="Genomic_DNA"/>
</dbReference>
<keyword evidence="3 12" id="KW-0808">Transferase</keyword>
<evidence type="ECO:0000256" key="4">
    <source>
        <dbReference type="ARBA" id="ARBA00022695"/>
    </source>
</evidence>
<evidence type="ECO:0000259" key="11">
    <source>
        <dbReference type="Pfam" id="PF14840"/>
    </source>
</evidence>
<reference evidence="12 13" key="1">
    <citation type="submission" date="2019-03" db="EMBL/GenBank/DDBJ databases">
        <authorList>
            <person name="Che Y."/>
            <person name="Zhou L."/>
        </authorList>
    </citation>
    <scope>NUCLEOTIDE SEQUENCE [LARGE SCALE GENOMIC DNA]</scope>
    <source>
        <strain evidence="12 13">AIFJ1607</strain>
    </source>
</reference>
<dbReference type="Proteomes" id="UP000294444">
    <property type="component" value="Chromosome"/>
</dbReference>
<dbReference type="SUPFAM" id="SSF52540">
    <property type="entry name" value="P-loop containing nucleoside triphosphate hydrolases"/>
    <property type="match status" value="1"/>
</dbReference>
<sequence>MQRIFSEGLEPALNKGLKPFYLLTGQDLLLIDESKDKIVQTARLHDFDEKQEFTITNDTQWDTLFGLVQSNGLFFNSQILILNLPENLTIAQQKQLSELLALSHTDLIFVLHQPKLTKAMEKQDWFTQLENALLVNCQTPDISKLPIWLQHRAKAMQLQLDPEAIQLLCYSYEGNLLALKQALQMLQLRFAEQKIGLNRAKEVIEQSAQFTPFQWVDALLEGKINRASRVLNHLQNEEVQPVVLLRIVQKELLLLLEMTRSPQPLLNSHQPLYSSNLRAEFDRLKVWQNRRGFYQAAVQRLTYRKLYQLIQSLAELEKQVKQEFSDDIWQEIERFGLKFR</sequence>
<dbReference type="NCBIfam" id="TIGR01128">
    <property type="entry name" value="holA"/>
    <property type="match status" value="1"/>
</dbReference>
<gene>
    <name evidence="12" type="primary">holA</name>
    <name evidence="12" type="ORF">EXH44_08970</name>
</gene>
<dbReference type="KEGG" id="aio:EXH44_08970"/>